<comment type="subcellular location">
    <subcellularLocation>
        <location evidence="1">Cytoplasm</location>
        <location evidence="1">Cytoskeleton</location>
        <location evidence="1">Flagellum axoneme</location>
    </subcellularLocation>
</comment>
<evidence type="ECO:0000256" key="6">
    <source>
        <dbReference type="ARBA" id="ARBA00022794"/>
    </source>
</evidence>
<evidence type="ECO:0000256" key="16">
    <source>
        <dbReference type="PROSITE-ProRule" id="PRU00221"/>
    </source>
</evidence>
<evidence type="ECO:0000256" key="2">
    <source>
        <dbReference type="ARBA" id="ARBA00022490"/>
    </source>
</evidence>
<dbReference type="PANTHER" id="PTHR14604">
    <property type="entry name" value="WD40 REPEAT PF20"/>
    <property type="match status" value="1"/>
</dbReference>
<dbReference type="FunFam" id="2.130.10.10:FF:000934">
    <property type="entry name" value="sperm-associated antigen 16 protein"/>
    <property type="match status" value="1"/>
</dbReference>
<keyword evidence="3" id="KW-0597">Phosphoprotein</keyword>
<dbReference type="Pfam" id="PF00400">
    <property type="entry name" value="WD40"/>
    <property type="match status" value="6"/>
</dbReference>
<dbReference type="OMA" id="VSDDETW"/>
<evidence type="ECO:0000256" key="7">
    <source>
        <dbReference type="ARBA" id="ARBA00022846"/>
    </source>
</evidence>
<dbReference type="InterPro" id="IPR015943">
    <property type="entry name" value="WD40/YVTN_repeat-like_dom_sf"/>
</dbReference>
<dbReference type="FunFam" id="2.130.10.10:FF:001241">
    <property type="entry name" value="Sperm-associated antigen 16 protein"/>
    <property type="match status" value="1"/>
</dbReference>
<feature type="repeat" description="WD" evidence="16">
    <location>
        <begin position="599"/>
        <end position="631"/>
    </location>
</feature>
<dbReference type="OrthoDB" id="538223at2759"/>
<protein>
    <recommendedName>
        <fullName evidence="14">Sperm-associated antigen 16 protein</fullName>
    </recommendedName>
    <alternativeName>
        <fullName evidence="15">Pf20 protein homolog</fullName>
    </alternativeName>
</protein>
<evidence type="ECO:0000313" key="19">
    <source>
        <dbReference type="Ensembl" id="ENSMNEP00000018488.1"/>
    </source>
</evidence>
<feature type="compositionally biased region" description="Basic and acidic residues" evidence="18">
    <location>
        <begin position="295"/>
        <end position="304"/>
    </location>
</feature>
<feature type="repeat" description="WD" evidence="16">
    <location>
        <begin position="474"/>
        <end position="515"/>
    </location>
</feature>
<reference evidence="19" key="1">
    <citation type="submission" date="2025-08" db="UniProtKB">
        <authorList>
            <consortium name="Ensembl"/>
        </authorList>
    </citation>
    <scope>IDENTIFICATION</scope>
</reference>
<comment type="function">
    <text evidence="12">Necessary for sperm flagellar function. Plays a role in motile ciliogenesis. May help to recruit STK36 to the cilium or apical surface of the cell to initiate subsequent steps of construction of the central pair apparatus of motile cilia.</text>
</comment>
<evidence type="ECO:0000256" key="14">
    <source>
        <dbReference type="ARBA" id="ARBA00068154"/>
    </source>
</evidence>
<sequence length="631" mass="70740">MAAQRGIPSSAVRVLEEALGMGLTAAGDARDTADAVAAEGAYYLEQVTITEASEDDYEYEEIPDDNFSIPEGEEDLAKAIQMAQEQATDTEILERKTVLPSKPAVPEVIEDFLCNFLIKMGMTRTLDCFQSEWYELIQKGVTELRTVGNVPDVYTQIMLLENENKNLKKDLKHYKQAADKAREDLLKIQKERDFHRMHHKRIVQEKNKLINDLKGLKLHYASYEPTIRVLHEKHHTLLKEKMLTSLERDKVVGQISGLQEILKNVEIGHSYHAPEMKVGRSREKENTPEGPTQKGLREAREQNKCKTKMKGNTKDSEFPIDMQPNANLNVCKENLSPAKFDYKLKNIFRLHELPVSCVSMHPHKDILVSCGEDRLWKVLGLPKGNVLLTGFGHTDWLSDCCFHPSGNKLATSSGDTTVKLWDLCKGDCILTFEGHSHAVWSCTWHSCGNFVASSSLDKTSKIWDVNSERCRCTLYGHTDSVNSIEFFPFSNTLLTSSADKTLSIWDARTGICEQSLYGHMHSINDAIFDPRGHMIASCDARGVTKLWDFRKLLPIVSIDIGPSPGNEVNFDSSGRVLAQASGNGVIHLLDLKSGEIHKLMGHESEVHTVVFSHDGEILFSGGSDGTVRTWS</sequence>
<dbReference type="GO" id="GO:0036126">
    <property type="term" value="C:sperm flagellum"/>
    <property type="evidence" value="ECO:0007669"/>
    <property type="project" value="Ensembl"/>
</dbReference>
<evidence type="ECO:0000256" key="11">
    <source>
        <dbReference type="ARBA" id="ARBA00023273"/>
    </source>
</evidence>
<dbReference type="SMART" id="SM00320">
    <property type="entry name" value="WD40"/>
    <property type="match status" value="7"/>
</dbReference>
<dbReference type="GO" id="GO:0090660">
    <property type="term" value="P:cerebrospinal fluid circulation"/>
    <property type="evidence" value="ECO:0007669"/>
    <property type="project" value="Ensembl"/>
</dbReference>
<dbReference type="InterPro" id="IPR001680">
    <property type="entry name" value="WD40_rpt"/>
</dbReference>
<evidence type="ECO:0000256" key="17">
    <source>
        <dbReference type="SAM" id="Coils"/>
    </source>
</evidence>
<feature type="repeat" description="WD" evidence="16">
    <location>
        <begin position="516"/>
        <end position="550"/>
    </location>
</feature>
<dbReference type="GeneTree" id="ENSGT00940000155053"/>
<evidence type="ECO:0000256" key="13">
    <source>
        <dbReference type="ARBA" id="ARBA00066198"/>
    </source>
</evidence>
<accession>A0A2K6C4B2</accession>
<name>A0A2K6C4B2_MACNE</name>
<evidence type="ECO:0000313" key="20">
    <source>
        <dbReference type="Proteomes" id="UP000233120"/>
    </source>
</evidence>
<dbReference type="PROSITE" id="PS50294">
    <property type="entry name" value="WD_REPEATS_REGION"/>
    <property type="match status" value="4"/>
</dbReference>
<keyword evidence="20" id="KW-1185">Reference proteome</keyword>
<dbReference type="Bgee" id="ENSMNEG00000033132">
    <property type="expression patterns" value="Expressed in pituitary gland and 12 other cell types or tissues"/>
</dbReference>
<feature type="compositionally biased region" description="Basic and acidic residues" evidence="18">
    <location>
        <begin position="276"/>
        <end position="287"/>
    </location>
</feature>
<dbReference type="Gene3D" id="2.130.10.10">
    <property type="entry name" value="YVTN repeat-like/Quinoprotein amine dehydrogenase"/>
    <property type="match status" value="3"/>
</dbReference>
<dbReference type="STRING" id="9545.ENSMNEP00000018488"/>
<dbReference type="Ensembl" id="ENSMNET00000042723.1">
    <property type="protein sequence ID" value="ENSMNEP00000018488.1"/>
    <property type="gene ID" value="ENSMNEG00000033132.1"/>
</dbReference>
<keyword evidence="6" id="KW-0970">Cilium biogenesis/degradation</keyword>
<keyword evidence="2" id="KW-0963">Cytoplasm</keyword>
<dbReference type="GO" id="GO:0005576">
    <property type="term" value="C:extracellular region"/>
    <property type="evidence" value="ECO:0007669"/>
    <property type="project" value="GOC"/>
</dbReference>
<dbReference type="InterPro" id="IPR019775">
    <property type="entry name" value="WD40_repeat_CS"/>
</dbReference>
<keyword evidence="11" id="KW-0966">Cell projection</keyword>
<gene>
    <name evidence="19" type="primary">SPAG16</name>
</gene>
<feature type="region of interest" description="Disordered" evidence="18">
    <location>
        <begin position="276"/>
        <end position="319"/>
    </location>
</feature>
<dbReference type="InterPro" id="IPR020472">
    <property type="entry name" value="WD40_PAC1"/>
</dbReference>
<keyword evidence="4 16" id="KW-0853">WD repeat</keyword>
<dbReference type="PROSITE" id="PS50082">
    <property type="entry name" value="WD_REPEATS_2"/>
    <property type="match status" value="5"/>
</dbReference>
<feature type="coiled-coil region" evidence="17">
    <location>
        <begin position="157"/>
        <end position="191"/>
    </location>
</feature>
<evidence type="ECO:0000256" key="5">
    <source>
        <dbReference type="ARBA" id="ARBA00022737"/>
    </source>
</evidence>
<keyword evidence="7" id="KW-0282">Flagellum</keyword>
<comment type="subunit">
    <text evidence="13">Interacts with SPAG6 and STK36.</text>
</comment>
<dbReference type="AlphaFoldDB" id="A0A2K6C4B2"/>
<keyword evidence="9" id="KW-0969">Cilium</keyword>
<evidence type="ECO:0000256" key="8">
    <source>
        <dbReference type="ARBA" id="ARBA00023054"/>
    </source>
</evidence>
<dbReference type="InterPro" id="IPR050995">
    <property type="entry name" value="WD-F-box_domain-protein"/>
</dbReference>
<keyword evidence="5" id="KW-0677">Repeat</keyword>
<dbReference type="FunFam" id="2.130.10.10:FF:000993">
    <property type="entry name" value="Sperm associated antigen 16"/>
    <property type="match status" value="1"/>
</dbReference>
<keyword evidence="8 17" id="KW-0175">Coiled coil</keyword>
<evidence type="ECO:0000256" key="1">
    <source>
        <dbReference type="ARBA" id="ARBA00004611"/>
    </source>
</evidence>
<dbReference type="Proteomes" id="UP000233120">
    <property type="component" value="Unassembled WGS sequence"/>
</dbReference>
<dbReference type="GO" id="GO:0007288">
    <property type="term" value="P:sperm axoneme assembly"/>
    <property type="evidence" value="ECO:0007669"/>
    <property type="project" value="Ensembl"/>
</dbReference>
<dbReference type="SUPFAM" id="SSF50978">
    <property type="entry name" value="WD40 repeat-like"/>
    <property type="match status" value="1"/>
</dbReference>
<evidence type="ECO:0000256" key="12">
    <source>
        <dbReference type="ARBA" id="ARBA00057089"/>
    </source>
</evidence>
<feature type="repeat" description="WD" evidence="16">
    <location>
        <begin position="390"/>
        <end position="431"/>
    </location>
</feature>
<dbReference type="PANTHER" id="PTHR14604:SF3">
    <property type="entry name" value="SPERM-ASSOCIATED ANTIGEN 16 PROTEIN"/>
    <property type="match status" value="1"/>
</dbReference>
<evidence type="ECO:0000256" key="15">
    <source>
        <dbReference type="ARBA" id="ARBA00076534"/>
    </source>
</evidence>
<dbReference type="CDD" id="cd00200">
    <property type="entry name" value="WD40"/>
    <property type="match status" value="1"/>
</dbReference>
<dbReference type="InterPro" id="IPR036322">
    <property type="entry name" value="WD40_repeat_dom_sf"/>
</dbReference>
<reference evidence="19" key="2">
    <citation type="submission" date="2025-09" db="UniProtKB">
        <authorList>
            <consortium name="Ensembl"/>
        </authorList>
    </citation>
    <scope>IDENTIFICATION</scope>
</reference>
<keyword evidence="10" id="KW-0206">Cytoskeleton</keyword>
<evidence type="ECO:0000256" key="9">
    <source>
        <dbReference type="ARBA" id="ARBA00023069"/>
    </source>
</evidence>
<evidence type="ECO:0000256" key="3">
    <source>
        <dbReference type="ARBA" id="ARBA00022553"/>
    </source>
</evidence>
<evidence type="ECO:0000256" key="10">
    <source>
        <dbReference type="ARBA" id="ARBA00023212"/>
    </source>
</evidence>
<dbReference type="PRINTS" id="PR00320">
    <property type="entry name" value="GPROTEINBRPT"/>
</dbReference>
<feature type="repeat" description="WD" evidence="16">
    <location>
        <begin position="432"/>
        <end position="473"/>
    </location>
</feature>
<organism evidence="19 20">
    <name type="scientific">Macaca nemestrina</name>
    <name type="common">Pig-tailed macaque</name>
    <dbReference type="NCBI Taxonomy" id="9545"/>
    <lineage>
        <taxon>Eukaryota</taxon>
        <taxon>Metazoa</taxon>
        <taxon>Chordata</taxon>
        <taxon>Craniata</taxon>
        <taxon>Vertebrata</taxon>
        <taxon>Euteleostomi</taxon>
        <taxon>Mammalia</taxon>
        <taxon>Eutheria</taxon>
        <taxon>Euarchontoglires</taxon>
        <taxon>Primates</taxon>
        <taxon>Haplorrhini</taxon>
        <taxon>Catarrhini</taxon>
        <taxon>Cercopithecidae</taxon>
        <taxon>Cercopithecinae</taxon>
        <taxon>Macaca</taxon>
    </lineage>
</organism>
<dbReference type="GO" id="GO:1990716">
    <property type="term" value="C:axonemal central apparatus"/>
    <property type="evidence" value="ECO:0007669"/>
    <property type="project" value="Ensembl"/>
</dbReference>
<dbReference type="PROSITE" id="PS00678">
    <property type="entry name" value="WD_REPEATS_1"/>
    <property type="match status" value="3"/>
</dbReference>
<dbReference type="GO" id="GO:0120197">
    <property type="term" value="P:mucociliary clearance"/>
    <property type="evidence" value="ECO:0007669"/>
    <property type="project" value="Ensembl"/>
</dbReference>
<proteinExistence type="predicted"/>
<dbReference type="KEGG" id="mni:105481157"/>
<evidence type="ECO:0000256" key="4">
    <source>
        <dbReference type="ARBA" id="ARBA00022574"/>
    </source>
</evidence>
<dbReference type="GeneID" id="105481157"/>
<evidence type="ECO:0000256" key="18">
    <source>
        <dbReference type="SAM" id="MobiDB-lite"/>
    </source>
</evidence>